<dbReference type="InterPro" id="IPR050508">
    <property type="entry name" value="Methyltransf_Superfamily"/>
</dbReference>
<dbReference type="CDD" id="cd02440">
    <property type="entry name" value="AdoMet_MTases"/>
    <property type="match status" value="1"/>
</dbReference>
<keyword evidence="2" id="KW-0808">Transferase</keyword>
<evidence type="ECO:0000313" key="3">
    <source>
        <dbReference type="Proteomes" id="UP000650466"/>
    </source>
</evidence>
<feature type="domain" description="Methyltransferase type 11" evidence="1">
    <location>
        <begin position="41"/>
        <end position="146"/>
    </location>
</feature>
<organism evidence="2 3">
    <name type="scientific">Paenibacillus sedimenti</name>
    <dbReference type="NCBI Taxonomy" id="2770274"/>
    <lineage>
        <taxon>Bacteria</taxon>
        <taxon>Bacillati</taxon>
        <taxon>Bacillota</taxon>
        <taxon>Bacilli</taxon>
        <taxon>Bacillales</taxon>
        <taxon>Paenibacillaceae</taxon>
        <taxon>Paenibacillus</taxon>
    </lineage>
</organism>
<dbReference type="RefSeq" id="WP_188176305.1">
    <property type="nucleotide sequence ID" value="NZ_JACVVD010000007.1"/>
</dbReference>
<dbReference type="AlphaFoldDB" id="A0A926KSV1"/>
<dbReference type="EMBL" id="JACVVD010000007">
    <property type="protein sequence ID" value="MBD0382531.1"/>
    <property type="molecule type" value="Genomic_DNA"/>
</dbReference>
<comment type="caution">
    <text evidence="2">The sequence shown here is derived from an EMBL/GenBank/DDBJ whole genome shotgun (WGS) entry which is preliminary data.</text>
</comment>
<keyword evidence="2" id="KW-0489">Methyltransferase</keyword>
<dbReference type="PANTHER" id="PTHR42912">
    <property type="entry name" value="METHYLTRANSFERASE"/>
    <property type="match status" value="1"/>
</dbReference>
<name>A0A926KSV1_9BACL</name>
<proteinExistence type="predicted"/>
<keyword evidence="3" id="KW-1185">Reference proteome</keyword>
<dbReference type="Proteomes" id="UP000650466">
    <property type="component" value="Unassembled WGS sequence"/>
</dbReference>
<dbReference type="InterPro" id="IPR029063">
    <property type="entry name" value="SAM-dependent_MTases_sf"/>
</dbReference>
<accession>A0A926KSV1</accession>
<reference evidence="2" key="1">
    <citation type="submission" date="2020-09" db="EMBL/GenBank/DDBJ databases">
        <title>Draft Genome Sequence of Paenibacillus sp. WST5.</title>
        <authorList>
            <person name="Bao Z."/>
        </authorList>
    </citation>
    <scope>NUCLEOTIDE SEQUENCE</scope>
    <source>
        <strain evidence="2">WST5</strain>
    </source>
</reference>
<sequence>MSRDEKIYQDRAEMYDRLISKQPSLEKVINGIRSFCKLDVVDLGAGTGRLTSFLAVEAKSVISLDSSKVMLDLLEARLIENKHQNCKTIVADHRDLPLDDASADLVVAGWSLCYLASSNVPKWRHHLKRMMAEIQRVLRKDGTVIIIETLGTGVHEPMRYDFLEPYFDKLENEYGYKHIWIQADYVFGDLDEAKELTRYFFGDVLANKVIENKWSVLPEFAGVWYKHLG</sequence>
<gene>
    <name evidence="2" type="ORF">ICC18_20645</name>
</gene>
<evidence type="ECO:0000259" key="1">
    <source>
        <dbReference type="Pfam" id="PF08241"/>
    </source>
</evidence>
<dbReference type="GO" id="GO:0008757">
    <property type="term" value="F:S-adenosylmethionine-dependent methyltransferase activity"/>
    <property type="evidence" value="ECO:0007669"/>
    <property type="project" value="InterPro"/>
</dbReference>
<evidence type="ECO:0000313" key="2">
    <source>
        <dbReference type="EMBL" id="MBD0382531.1"/>
    </source>
</evidence>
<dbReference type="SUPFAM" id="SSF53335">
    <property type="entry name" value="S-adenosyl-L-methionine-dependent methyltransferases"/>
    <property type="match status" value="1"/>
</dbReference>
<dbReference type="Gene3D" id="3.40.50.150">
    <property type="entry name" value="Vaccinia Virus protein VP39"/>
    <property type="match status" value="1"/>
</dbReference>
<dbReference type="Pfam" id="PF08241">
    <property type="entry name" value="Methyltransf_11"/>
    <property type="match status" value="1"/>
</dbReference>
<dbReference type="InterPro" id="IPR013216">
    <property type="entry name" value="Methyltransf_11"/>
</dbReference>
<protein>
    <submittedName>
        <fullName evidence="2">Class I SAM-dependent methyltransferase</fullName>
    </submittedName>
</protein>
<dbReference type="GO" id="GO:0032259">
    <property type="term" value="P:methylation"/>
    <property type="evidence" value="ECO:0007669"/>
    <property type="project" value="UniProtKB-KW"/>
</dbReference>